<evidence type="ECO:0000256" key="4">
    <source>
        <dbReference type="PROSITE-ProRule" id="PRU00335"/>
    </source>
</evidence>
<dbReference type="InterPro" id="IPR001647">
    <property type="entry name" value="HTH_TetR"/>
</dbReference>
<evidence type="ECO:0000313" key="6">
    <source>
        <dbReference type="EMBL" id="REK70166.1"/>
    </source>
</evidence>
<dbReference type="PROSITE" id="PS50977">
    <property type="entry name" value="HTH_TETR_2"/>
    <property type="match status" value="1"/>
</dbReference>
<feature type="DNA-binding region" description="H-T-H motif" evidence="4">
    <location>
        <begin position="29"/>
        <end position="48"/>
    </location>
</feature>
<dbReference type="RefSeq" id="WP_119704764.1">
    <property type="nucleotide sequence ID" value="NZ_JBHSOI010000002.1"/>
</dbReference>
<evidence type="ECO:0000313" key="7">
    <source>
        <dbReference type="Proteomes" id="UP000265581"/>
    </source>
</evidence>
<evidence type="ECO:0000256" key="3">
    <source>
        <dbReference type="ARBA" id="ARBA00023163"/>
    </source>
</evidence>
<evidence type="ECO:0000259" key="5">
    <source>
        <dbReference type="PROSITE" id="PS50977"/>
    </source>
</evidence>
<dbReference type="InterPro" id="IPR011075">
    <property type="entry name" value="TetR_C"/>
</dbReference>
<name>A0A371P438_9ACTN</name>
<dbReference type="Proteomes" id="UP000265581">
    <property type="component" value="Unassembled WGS sequence"/>
</dbReference>
<dbReference type="Pfam" id="PF00440">
    <property type="entry name" value="TetR_N"/>
    <property type="match status" value="1"/>
</dbReference>
<keyword evidence="1" id="KW-0805">Transcription regulation</keyword>
<dbReference type="AlphaFoldDB" id="A0A371P438"/>
<dbReference type="OrthoDB" id="326421at2"/>
<dbReference type="GO" id="GO:0003677">
    <property type="term" value="F:DNA binding"/>
    <property type="evidence" value="ECO:0007669"/>
    <property type="project" value="UniProtKB-UniRule"/>
</dbReference>
<dbReference type="InterPro" id="IPR009057">
    <property type="entry name" value="Homeodomain-like_sf"/>
</dbReference>
<accession>A0A371P438</accession>
<keyword evidence="2 4" id="KW-0238">DNA-binding</keyword>
<keyword evidence="7" id="KW-1185">Reference proteome</keyword>
<dbReference type="SUPFAM" id="SSF48498">
    <property type="entry name" value="Tetracyclin repressor-like, C-terminal domain"/>
    <property type="match status" value="1"/>
</dbReference>
<organism evidence="6 7">
    <name type="scientific">Aeromicrobium endophyticum</name>
    <dbReference type="NCBI Taxonomy" id="2292704"/>
    <lineage>
        <taxon>Bacteria</taxon>
        <taxon>Bacillati</taxon>
        <taxon>Actinomycetota</taxon>
        <taxon>Actinomycetes</taxon>
        <taxon>Propionibacteriales</taxon>
        <taxon>Nocardioidaceae</taxon>
        <taxon>Aeromicrobium</taxon>
    </lineage>
</organism>
<dbReference type="EMBL" id="QUBR01000002">
    <property type="protein sequence ID" value="REK70166.1"/>
    <property type="molecule type" value="Genomic_DNA"/>
</dbReference>
<dbReference type="PANTHER" id="PTHR47506:SF1">
    <property type="entry name" value="HTH-TYPE TRANSCRIPTIONAL REGULATOR YJDC"/>
    <property type="match status" value="1"/>
</dbReference>
<dbReference type="PANTHER" id="PTHR47506">
    <property type="entry name" value="TRANSCRIPTIONAL REGULATORY PROTEIN"/>
    <property type="match status" value="1"/>
</dbReference>
<sequence>MARTKTFDEASASRLARETFHDHGYAATSVQQLTAATGLSRSSLYDTFGDKHGLFLRSFAQYCEDNADVIEDELAGDQGGARERLQRHLRTKIDGPSSQRGCLLAKATAELGATDDDVAKTSTEFYTRYERALAACVRDAQAAGDVRDDLDAMAIAAMLLSLLRGIETLNRAGYPTTSLAFAVDTTMTMLAPAT</sequence>
<dbReference type="Pfam" id="PF16925">
    <property type="entry name" value="TetR_C_13"/>
    <property type="match status" value="1"/>
</dbReference>
<evidence type="ECO:0000256" key="2">
    <source>
        <dbReference type="ARBA" id="ARBA00023125"/>
    </source>
</evidence>
<comment type="caution">
    <text evidence="6">The sequence shown here is derived from an EMBL/GenBank/DDBJ whole genome shotgun (WGS) entry which is preliminary data.</text>
</comment>
<reference evidence="6 7" key="1">
    <citation type="submission" date="2018-08" db="EMBL/GenBank/DDBJ databases">
        <title>Aeromicrobium sp. M2KJ-4, whole genome shotgun sequence.</title>
        <authorList>
            <person name="Tuo L."/>
        </authorList>
    </citation>
    <scope>NUCLEOTIDE SEQUENCE [LARGE SCALE GENOMIC DNA]</scope>
    <source>
        <strain evidence="6 7">M2KJ-4</strain>
    </source>
</reference>
<keyword evidence="3" id="KW-0804">Transcription</keyword>
<protein>
    <submittedName>
        <fullName evidence="6">TetR/AcrR family transcriptional regulator</fullName>
    </submittedName>
</protein>
<proteinExistence type="predicted"/>
<dbReference type="SUPFAM" id="SSF46689">
    <property type="entry name" value="Homeodomain-like"/>
    <property type="match status" value="1"/>
</dbReference>
<dbReference type="Gene3D" id="1.10.357.10">
    <property type="entry name" value="Tetracycline Repressor, domain 2"/>
    <property type="match status" value="1"/>
</dbReference>
<dbReference type="Gene3D" id="1.10.10.60">
    <property type="entry name" value="Homeodomain-like"/>
    <property type="match status" value="1"/>
</dbReference>
<dbReference type="InterPro" id="IPR036271">
    <property type="entry name" value="Tet_transcr_reg_TetR-rel_C_sf"/>
</dbReference>
<evidence type="ECO:0000256" key="1">
    <source>
        <dbReference type="ARBA" id="ARBA00023015"/>
    </source>
</evidence>
<feature type="domain" description="HTH tetR-type" evidence="5">
    <location>
        <begin position="6"/>
        <end position="66"/>
    </location>
</feature>
<gene>
    <name evidence="6" type="ORF">DX116_13455</name>
</gene>